<feature type="transmembrane region" description="Helical" evidence="2">
    <location>
        <begin position="230"/>
        <end position="248"/>
    </location>
</feature>
<feature type="transmembrane region" description="Helical" evidence="2">
    <location>
        <begin position="43"/>
        <end position="65"/>
    </location>
</feature>
<evidence type="ECO:0000313" key="4">
    <source>
        <dbReference type="Proteomes" id="UP000281474"/>
    </source>
</evidence>
<sequence length="288" mass="33202">MTSTLPFIEQAYWWLSLIAGLHCLLQCLVFLGSSWRKPTSQRIMLSAIFGLLCLFFIDGVLGVVFPEPWRTFFGVVTASASLFILPLCYQYYVVSLYPEQNATERKNPHFISACIIVVFVLMAYVVDPSIVTHSFQNPKTIVWFSGIERVSETLPILLFIQVGVYLVLMYRLLGGYKYQSQKTQTSLSTNQACHWLYVVTGFIFVNWLLAVPGLVFVQLLNWKLESTVEVIMHFTWLLSLYLLTLYRLQQLINMHVERNESTNSSKQKPPILNEEEQDYIASVIRDKD</sequence>
<reference evidence="3 4" key="1">
    <citation type="submission" date="2018-09" db="EMBL/GenBank/DDBJ databases">
        <title>Phylogeny of the Shewanellaceae, and recommendation for two new genera, Pseudoshewanella and Parashewanella.</title>
        <authorList>
            <person name="Wang G."/>
        </authorList>
    </citation>
    <scope>NUCLEOTIDE SEQUENCE [LARGE SCALE GENOMIC DNA]</scope>
    <source>
        <strain evidence="3 4">C51</strain>
    </source>
</reference>
<feature type="transmembrane region" description="Helical" evidence="2">
    <location>
        <begin position="153"/>
        <end position="173"/>
    </location>
</feature>
<keyword evidence="4" id="KW-1185">Reference proteome</keyword>
<accession>A0A3L8Q1I0</accession>
<dbReference type="RefSeq" id="WP_121838190.1">
    <property type="nucleotide sequence ID" value="NZ_ML014763.1"/>
</dbReference>
<keyword evidence="2" id="KW-0812">Transmembrane</keyword>
<protein>
    <submittedName>
        <fullName evidence="3">Uncharacterized protein</fullName>
    </submittedName>
</protein>
<proteinExistence type="predicted"/>
<organism evidence="3 4">
    <name type="scientific">Parashewanella curva</name>
    <dbReference type="NCBI Taxonomy" id="2338552"/>
    <lineage>
        <taxon>Bacteria</taxon>
        <taxon>Pseudomonadati</taxon>
        <taxon>Pseudomonadota</taxon>
        <taxon>Gammaproteobacteria</taxon>
        <taxon>Alteromonadales</taxon>
        <taxon>Shewanellaceae</taxon>
        <taxon>Parashewanella</taxon>
    </lineage>
</organism>
<comment type="caution">
    <text evidence="3">The sequence shown here is derived from an EMBL/GenBank/DDBJ whole genome shotgun (WGS) entry which is preliminary data.</text>
</comment>
<feature type="transmembrane region" description="Helical" evidence="2">
    <location>
        <begin position="109"/>
        <end position="126"/>
    </location>
</feature>
<name>A0A3L8Q1I0_9GAMM</name>
<feature type="region of interest" description="Disordered" evidence="1">
    <location>
        <begin position="259"/>
        <end position="288"/>
    </location>
</feature>
<dbReference type="AlphaFoldDB" id="A0A3L8Q1I0"/>
<feature type="transmembrane region" description="Helical" evidence="2">
    <location>
        <begin position="71"/>
        <end position="97"/>
    </location>
</feature>
<feature type="transmembrane region" description="Helical" evidence="2">
    <location>
        <begin position="194"/>
        <end position="218"/>
    </location>
</feature>
<keyword evidence="2" id="KW-0472">Membrane</keyword>
<feature type="transmembrane region" description="Helical" evidence="2">
    <location>
        <begin position="12"/>
        <end position="31"/>
    </location>
</feature>
<dbReference type="Proteomes" id="UP000281474">
    <property type="component" value="Unassembled WGS sequence"/>
</dbReference>
<evidence type="ECO:0000256" key="2">
    <source>
        <dbReference type="SAM" id="Phobius"/>
    </source>
</evidence>
<gene>
    <name evidence="3" type="ORF">D5018_06445</name>
</gene>
<keyword evidence="2" id="KW-1133">Transmembrane helix</keyword>
<evidence type="ECO:0000313" key="3">
    <source>
        <dbReference type="EMBL" id="RLV60583.1"/>
    </source>
</evidence>
<dbReference type="OrthoDB" id="6258323at2"/>
<evidence type="ECO:0000256" key="1">
    <source>
        <dbReference type="SAM" id="MobiDB-lite"/>
    </source>
</evidence>
<dbReference type="EMBL" id="QZEI01000014">
    <property type="protein sequence ID" value="RLV60583.1"/>
    <property type="molecule type" value="Genomic_DNA"/>
</dbReference>